<dbReference type="GO" id="GO:0008270">
    <property type="term" value="F:zinc ion binding"/>
    <property type="evidence" value="ECO:0007669"/>
    <property type="project" value="UniProtKB-KW"/>
</dbReference>
<evidence type="ECO:0000256" key="1">
    <source>
        <dbReference type="PROSITE-ProRule" id="PRU00175"/>
    </source>
</evidence>
<feature type="compositionally biased region" description="Low complexity" evidence="3">
    <location>
        <begin position="410"/>
        <end position="427"/>
    </location>
</feature>
<feature type="domain" description="RING-type" evidence="4">
    <location>
        <begin position="889"/>
        <end position="929"/>
    </location>
</feature>
<dbReference type="InterPro" id="IPR046527">
    <property type="entry name" value="PIR2-like_helical"/>
</dbReference>
<dbReference type="AlphaFoldDB" id="A0A6I9QWG0"/>
<dbReference type="InParanoid" id="A0A6I9QWG0"/>
<feature type="region of interest" description="Disordered" evidence="3">
    <location>
        <begin position="98"/>
        <end position="128"/>
    </location>
</feature>
<dbReference type="Pfam" id="PF20235">
    <property type="entry name" value="PIR2-like_helical"/>
    <property type="match status" value="1"/>
</dbReference>
<evidence type="ECO:0000313" key="5">
    <source>
        <dbReference type="Proteomes" id="UP000504607"/>
    </source>
</evidence>
<evidence type="ECO:0000256" key="2">
    <source>
        <dbReference type="SAM" id="Coils"/>
    </source>
</evidence>
<dbReference type="Gene3D" id="3.30.40.10">
    <property type="entry name" value="Zinc/RING finger domain, C3HC4 (zinc finger)"/>
    <property type="match status" value="1"/>
</dbReference>
<dbReference type="PANTHER" id="PTHR46405:SF2">
    <property type="entry name" value="OS05G0141500 PROTEIN"/>
    <property type="match status" value="1"/>
</dbReference>
<feature type="region of interest" description="Disordered" evidence="3">
    <location>
        <begin position="1"/>
        <end position="63"/>
    </location>
</feature>
<evidence type="ECO:0000259" key="4">
    <source>
        <dbReference type="PROSITE" id="PS50089"/>
    </source>
</evidence>
<reference evidence="6" key="1">
    <citation type="submission" date="2025-08" db="UniProtKB">
        <authorList>
            <consortium name="RefSeq"/>
        </authorList>
    </citation>
    <scope>IDENTIFICATION</scope>
</reference>
<dbReference type="Pfam" id="PF13920">
    <property type="entry name" value="zf-C3HC4_3"/>
    <property type="match status" value="1"/>
</dbReference>
<dbReference type="RefSeq" id="XP_010914341.2">
    <property type="nucleotide sequence ID" value="XM_010916039.3"/>
</dbReference>
<dbReference type="CDD" id="cd23128">
    <property type="entry name" value="RING-HC_MIP1-like"/>
    <property type="match status" value="1"/>
</dbReference>
<dbReference type="PANTHER" id="PTHR46405">
    <property type="entry name" value="OS05G0141500 PROTEIN"/>
    <property type="match status" value="1"/>
</dbReference>
<dbReference type="InterPro" id="IPR046934">
    <property type="entry name" value="PIR2-like"/>
</dbReference>
<keyword evidence="2" id="KW-0175">Coiled coil</keyword>
<dbReference type="GeneID" id="105039774"/>
<feature type="compositionally biased region" description="Basic and acidic residues" evidence="3">
    <location>
        <begin position="772"/>
        <end position="784"/>
    </location>
</feature>
<evidence type="ECO:0000313" key="6">
    <source>
        <dbReference type="RefSeq" id="XP_010914341.2"/>
    </source>
</evidence>
<keyword evidence="1" id="KW-0863">Zinc-finger</keyword>
<feature type="coiled-coil region" evidence="2">
    <location>
        <begin position="810"/>
        <end position="837"/>
    </location>
</feature>
<keyword evidence="1" id="KW-0479">Metal-binding</keyword>
<accession>A0A6I9QWG0</accession>
<gene>
    <name evidence="6" type="primary">LOC105039774</name>
</gene>
<organism evidence="5 6">
    <name type="scientific">Elaeis guineensis var. tenera</name>
    <name type="common">Oil palm</name>
    <dbReference type="NCBI Taxonomy" id="51953"/>
    <lineage>
        <taxon>Eukaryota</taxon>
        <taxon>Viridiplantae</taxon>
        <taxon>Streptophyta</taxon>
        <taxon>Embryophyta</taxon>
        <taxon>Tracheophyta</taxon>
        <taxon>Spermatophyta</taxon>
        <taxon>Magnoliopsida</taxon>
        <taxon>Liliopsida</taxon>
        <taxon>Arecaceae</taxon>
        <taxon>Arecoideae</taxon>
        <taxon>Cocoseae</taxon>
        <taxon>Elaeidinae</taxon>
        <taxon>Elaeis</taxon>
    </lineage>
</organism>
<sequence>MTPSGGTYRIAPLTTKPQGSGVNTDRERKRRRCSSPRPPAEPSSPPPSVPPPADLSPIDPVSIVPERGFHPDYAIISTSRVVEGSVVRMATMVARGSSPLSSSIPIQERGRRNKRKFRADPPITDPITANLPLQTECSNYEELFPVERNSDDPSLEHHAGACETCGTLMCGPLEGLGLEEFQDTDWSELTETQLEEILLSNLDSIFKSAIKIITSSGYSEEVATSVVLRSGLCYGCKDTVSNIVDSALVFLRSGQEVESSRTENSSEDLRTLARTVLVDMISMLREVRPFFSIGDAMWCLLICDMNISHACALEDNPLNGMENGEVSGNSASPRVESGSNFNNISSPAIPESNAPGPEKLKTVLPYPKNTPQPEMSTVVGIPNLPYGRFLASSNVHEMVPNLNTGKENPISSSGHMEESSSSTISHSLQEGKSVGSRRVPLGSSKREFILRHKSIHFEKSYRALGSKAAFRASKQSNLGGLILDRKCNPISNSKMINMKSTSIKVSKAMGIEKSKADMTLDLSFTAGLSSSASCSAKTVSSPSPTPAANTELSLSISSTSGSGVGFKQDCSIEASNCSSFAGIPSDRISRDWVPQDKKDDMLVKLVPRLRELQAQLQDWTDWAQQKVMQAARRLSKDKLELQTLRQEKEDVIRLQKERQNLEDNTRKKLGEMEIAISKANDQVERASAAAHRLEVENARLRLEMEAAKLQAAEAAASCHEVTGREIKTHKMFQSWEREKSLSQEELVNEKQKLSLLLQQLEQAKEQQGQSEARWRQEEKMKDEALSLSNSERIKQEKIESSAKLQENALIVKEENDLQKYKNDIRRLEQQTAQLRLMTDSSKFATLKWGTNKSYASCLSDGRKSSNALYLTKIIVQDLGSDDVQPERECVMCLTEEMSVVFLPCAHQVVCTKCNELHEKQGMKDCPSCRTPIQRRISVRSADS</sequence>
<dbReference type="FunCoup" id="A0A6I9QWG0">
    <property type="interactions" value="2445"/>
</dbReference>
<dbReference type="InterPro" id="IPR013083">
    <property type="entry name" value="Znf_RING/FYVE/PHD"/>
</dbReference>
<keyword evidence="5" id="KW-1185">Reference proteome</keyword>
<dbReference type="OrthoDB" id="774873at2759"/>
<dbReference type="Proteomes" id="UP000504607">
    <property type="component" value="Chromosome 2"/>
</dbReference>
<feature type="region of interest" description="Disordered" evidence="3">
    <location>
        <begin position="767"/>
        <end position="787"/>
    </location>
</feature>
<proteinExistence type="predicted"/>
<feature type="compositionally biased region" description="Pro residues" evidence="3">
    <location>
        <begin position="36"/>
        <end position="54"/>
    </location>
</feature>
<dbReference type="PROSITE" id="PS50089">
    <property type="entry name" value="ZF_RING_2"/>
    <property type="match status" value="1"/>
</dbReference>
<protein>
    <submittedName>
        <fullName evidence="6">E3 ubiquitin-protein ligase RF298 isoform X1</fullName>
    </submittedName>
</protein>
<evidence type="ECO:0000256" key="3">
    <source>
        <dbReference type="SAM" id="MobiDB-lite"/>
    </source>
</evidence>
<feature type="coiled-coil region" evidence="2">
    <location>
        <begin position="627"/>
        <end position="717"/>
    </location>
</feature>
<dbReference type="InterPro" id="IPR001841">
    <property type="entry name" value="Znf_RING"/>
</dbReference>
<feature type="region of interest" description="Disordered" evidence="3">
    <location>
        <begin position="404"/>
        <end position="439"/>
    </location>
</feature>
<keyword evidence="1" id="KW-0862">Zinc</keyword>
<name>A0A6I9QWG0_ELAGV</name>
<dbReference type="SUPFAM" id="SSF57850">
    <property type="entry name" value="RING/U-box"/>
    <property type="match status" value="1"/>
</dbReference>